<evidence type="ECO:0000256" key="1">
    <source>
        <dbReference type="SAM" id="MobiDB-lite"/>
    </source>
</evidence>
<comment type="caution">
    <text evidence="2">The sequence shown here is derived from an EMBL/GenBank/DDBJ whole genome shotgun (WGS) entry which is preliminary data.</text>
</comment>
<sequence>MRPFPRYLLGKGIRLNIRETQCDVSACRREYISPAFGSEGVLTHWNDLRISPAVQSRKLITARKSERIHSARKKEKEFESSGPAENGSHRTEREEEEAGQSGQTDPQGRRVFDLEDGRKSLA</sequence>
<feature type="compositionally biased region" description="Basic and acidic residues" evidence="1">
    <location>
        <begin position="63"/>
        <end position="79"/>
    </location>
</feature>
<feature type="compositionally biased region" description="Basic and acidic residues" evidence="1">
    <location>
        <begin position="107"/>
        <end position="122"/>
    </location>
</feature>
<feature type="region of interest" description="Disordered" evidence="1">
    <location>
        <begin position="59"/>
        <end position="122"/>
    </location>
</feature>
<organism evidence="2 3">
    <name type="scientific">Araneus ventricosus</name>
    <name type="common">Orbweaver spider</name>
    <name type="synonym">Epeira ventricosa</name>
    <dbReference type="NCBI Taxonomy" id="182803"/>
    <lineage>
        <taxon>Eukaryota</taxon>
        <taxon>Metazoa</taxon>
        <taxon>Ecdysozoa</taxon>
        <taxon>Arthropoda</taxon>
        <taxon>Chelicerata</taxon>
        <taxon>Arachnida</taxon>
        <taxon>Araneae</taxon>
        <taxon>Araneomorphae</taxon>
        <taxon>Entelegynae</taxon>
        <taxon>Araneoidea</taxon>
        <taxon>Araneidae</taxon>
        <taxon>Araneus</taxon>
    </lineage>
</organism>
<dbReference type="AlphaFoldDB" id="A0A4Y2MFS7"/>
<dbReference type="EMBL" id="BGPR01007229">
    <property type="protein sequence ID" value="GBN25332.1"/>
    <property type="molecule type" value="Genomic_DNA"/>
</dbReference>
<evidence type="ECO:0000313" key="3">
    <source>
        <dbReference type="Proteomes" id="UP000499080"/>
    </source>
</evidence>
<accession>A0A4Y2MFS7</accession>
<dbReference type="Proteomes" id="UP000499080">
    <property type="component" value="Unassembled WGS sequence"/>
</dbReference>
<evidence type="ECO:0000313" key="2">
    <source>
        <dbReference type="EMBL" id="GBN25332.1"/>
    </source>
</evidence>
<gene>
    <name evidence="2" type="ORF">AVEN_101700_1</name>
</gene>
<name>A0A4Y2MFS7_ARAVE</name>
<proteinExistence type="predicted"/>
<keyword evidence="3" id="KW-1185">Reference proteome</keyword>
<reference evidence="2 3" key="1">
    <citation type="journal article" date="2019" name="Sci. Rep.">
        <title>Orb-weaving spider Araneus ventricosus genome elucidates the spidroin gene catalogue.</title>
        <authorList>
            <person name="Kono N."/>
            <person name="Nakamura H."/>
            <person name="Ohtoshi R."/>
            <person name="Moran D.A.P."/>
            <person name="Shinohara A."/>
            <person name="Yoshida Y."/>
            <person name="Fujiwara M."/>
            <person name="Mori M."/>
            <person name="Tomita M."/>
            <person name="Arakawa K."/>
        </authorList>
    </citation>
    <scope>NUCLEOTIDE SEQUENCE [LARGE SCALE GENOMIC DNA]</scope>
</reference>
<protein>
    <submittedName>
        <fullName evidence="2">Uncharacterized protein</fullName>
    </submittedName>
</protein>